<evidence type="ECO:0000313" key="3">
    <source>
        <dbReference type="Proteomes" id="UP000037600"/>
    </source>
</evidence>
<proteinExistence type="predicted"/>
<dbReference type="Proteomes" id="UP000037600">
    <property type="component" value="Unassembled WGS sequence"/>
</dbReference>
<comment type="caution">
    <text evidence="2">The sequence shown here is derived from an EMBL/GenBank/DDBJ whole genome shotgun (WGS) entry which is preliminary data.</text>
</comment>
<dbReference type="RefSeq" id="WP_048693740.1">
    <property type="nucleotide sequence ID" value="NZ_KQ130496.1"/>
</dbReference>
<accession>A0A0J8GTD7</accession>
<dbReference type="InterPro" id="IPR012334">
    <property type="entry name" value="Pectin_lyas_fold"/>
</dbReference>
<name>A0A0J8GTD7_9ALTE</name>
<evidence type="ECO:0008006" key="4">
    <source>
        <dbReference type="Google" id="ProtNLM"/>
    </source>
</evidence>
<keyword evidence="3" id="KW-1185">Reference proteome</keyword>
<dbReference type="Gene3D" id="2.160.20.10">
    <property type="entry name" value="Single-stranded right-handed beta-helix, Pectin lyase-like"/>
    <property type="match status" value="1"/>
</dbReference>
<feature type="signal peptide" evidence="1">
    <location>
        <begin position="1"/>
        <end position="22"/>
    </location>
</feature>
<protein>
    <recommendedName>
        <fullName evidence="4">Right handed beta helix domain-containing protein</fullName>
    </recommendedName>
</protein>
<gene>
    <name evidence="2" type="ORF">XM47_14020</name>
</gene>
<evidence type="ECO:0000313" key="2">
    <source>
        <dbReference type="EMBL" id="KMT64564.1"/>
    </source>
</evidence>
<reference evidence="2 3" key="1">
    <citation type="submission" date="2015-04" db="EMBL/GenBank/DDBJ databases">
        <title>Draft Genome Sequence of the Novel Agar-Digesting Marine Bacterium Q1.</title>
        <authorList>
            <person name="Li Y."/>
            <person name="Li D."/>
            <person name="Chen G."/>
            <person name="Du Z."/>
        </authorList>
    </citation>
    <scope>NUCLEOTIDE SEQUENCE [LARGE SCALE GENOMIC DNA]</scope>
    <source>
        <strain evidence="2 3">Q1</strain>
    </source>
</reference>
<keyword evidence="1" id="KW-0732">Signal</keyword>
<dbReference type="EMBL" id="LAZL01000023">
    <property type="protein sequence ID" value="KMT64564.1"/>
    <property type="molecule type" value="Genomic_DNA"/>
</dbReference>
<dbReference type="InterPro" id="IPR011050">
    <property type="entry name" value="Pectin_lyase_fold/virulence"/>
</dbReference>
<feature type="chain" id="PRO_5005298958" description="Right handed beta helix domain-containing protein" evidence="1">
    <location>
        <begin position="23"/>
        <end position="320"/>
    </location>
</feature>
<evidence type="ECO:0000256" key="1">
    <source>
        <dbReference type="SAM" id="SignalP"/>
    </source>
</evidence>
<dbReference type="SUPFAM" id="SSF51126">
    <property type="entry name" value="Pectin lyase-like"/>
    <property type="match status" value="1"/>
</dbReference>
<dbReference type="AlphaFoldDB" id="A0A0J8GTD7"/>
<sequence>MKHIIKTSLLTGLLSLSASAIAGGTLTISNQTGTIVIDDNNDYDEIVIPAGKTLQANIQILKGRTNDVVIRGNNRSTSIIAPNGLFGESQADAKGVEGKKLSSIYADCNCTVSISKLTSRNPEKFHILGDTDNSVMLVDNVNIYTRIASGSDVHHHHTTDGFGGGIGSSIRNSVIDTFDDSVKVYRTEMTVENLKIYHNEFGAPYQFGWGGFNYAKLIAKGTNTVVDNDSSYRHGVFGWVKTNEPGLVRKVDFRGTFNHNVASGKTRSDLYTFGHLSNSANKVTGATLNLFGSKCKASTSTNTSMRQGSSLNITNGTYCS</sequence>
<organism evidence="2 3">
    <name type="scientific">Catenovulum maritimum</name>
    <dbReference type="NCBI Taxonomy" id="1513271"/>
    <lineage>
        <taxon>Bacteria</taxon>
        <taxon>Pseudomonadati</taxon>
        <taxon>Pseudomonadota</taxon>
        <taxon>Gammaproteobacteria</taxon>
        <taxon>Alteromonadales</taxon>
        <taxon>Alteromonadaceae</taxon>
        <taxon>Catenovulum</taxon>
    </lineage>
</organism>
<dbReference type="OrthoDB" id="6338785at2"/>